<evidence type="ECO:0000313" key="3">
    <source>
        <dbReference type="Proteomes" id="UP000267128"/>
    </source>
</evidence>
<keyword evidence="2" id="KW-0378">Hydrolase</keyword>
<dbReference type="SUPFAM" id="SSF102110">
    <property type="entry name" value="(2r)-phospho-3-sulfolactate synthase ComA"/>
    <property type="match status" value="1"/>
</dbReference>
<gene>
    <name evidence="2" type="ORF">EFK50_13930</name>
</gene>
<dbReference type="InterPro" id="IPR036112">
    <property type="entry name" value="ComA_synth_sf"/>
</dbReference>
<evidence type="ECO:0000256" key="1">
    <source>
        <dbReference type="ARBA" id="ARBA00010424"/>
    </source>
</evidence>
<dbReference type="RefSeq" id="WP_123228128.1">
    <property type="nucleotide sequence ID" value="NZ_RJSE01000007.1"/>
</dbReference>
<dbReference type="InterPro" id="IPR013785">
    <property type="entry name" value="Aldolase_TIM"/>
</dbReference>
<dbReference type="AlphaFoldDB" id="A0A3N0CHB0"/>
<proteinExistence type="inferred from homology"/>
<reference evidence="2 3" key="1">
    <citation type="submission" date="2018-11" db="EMBL/GenBank/DDBJ databases">
        <authorList>
            <person name="Li F."/>
        </authorList>
    </citation>
    <scope>NUCLEOTIDE SEQUENCE [LARGE SCALE GENOMIC DNA]</scope>
    <source>
        <strain evidence="2 3">Gsoil 097</strain>
    </source>
</reference>
<comment type="similarity">
    <text evidence="1">Belongs to the phosphosulfolactate synthase family.</text>
</comment>
<dbReference type="OrthoDB" id="7809088at2"/>
<dbReference type="PANTHER" id="PTHR48413:SF1">
    <property type="entry name" value="PROTEIN HEAT-STRESS-ASSOCIATED 32"/>
    <property type="match status" value="1"/>
</dbReference>
<dbReference type="PANTHER" id="PTHR48413">
    <property type="match status" value="1"/>
</dbReference>
<dbReference type="Proteomes" id="UP000267128">
    <property type="component" value="Unassembled WGS sequence"/>
</dbReference>
<dbReference type="InterPro" id="IPR003830">
    <property type="entry name" value="ComA_synth"/>
</dbReference>
<sequence length="257" mass="27518">MHPPSFLAVPGRSAKPRDAGLTHMLDTGLSAAFTRDLLESHADLVDIAKIGWGIAYIDSSAPRRVQAYARAGVPVCLGGTLLEIAAVQNRVDELRAWALEIGVSMIEVSNGLCALDADRKSQLIRTLSADFTVLAEVGCKDDRPPVLATAWAAEMERDLESGAAWVIAEGRESGTVGLYGADGHVREDLIAKLTSRVPVDRMIFEAPRKTQQTWFIRSLGPSVNLGNIAPDDLVALETLRLGLRADTALVGSPIAAR</sequence>
<protein>
    <submittedName>
        <fullName evidence="2">Phosphohydrolase</fullName>
    </submittedName>
</protein>
<dbReference type="Pfam" id="PF02679">
    <property type="entry name" value="ComA"/>
    <property type="match status" value="1"/>
</dbReference>
<comment type="caution">
    <text evidence="2">The sequence shown here is derived from an EMBL/GenBank/DDBJ whole genome shotgun (WGS) entry which is preliminary data.</text>
</comment>
<organism evidence="2 3">
    <name type="scientific">Nocardioides marmoriginsengisoli</name>
    <dbReference type="NCBI Taxonomy" id="661483"/>
    <lineage>
        <taxon>Bacteria</taxon>
        <taxon>Bacillati</taxon>
        <taxon>Actinomycetota</taxon>
        <taxon>Actinomycetes</taxon>
        <taxon>Propionibacteriales</taxon>
        <taxon>Nocardioidaceae</taxon>
        <taxon>Nocardioides</taxon>
    </lineage>
</organism>
<accession>A0A3N0CHB0</accession>
<dbReference type="Gene3D" id="3.20.20.70">
    <property type="entry name" value="Aldolase class I"/>
    <property type="match status" value="1"/>
</dbReference>
<keyword evidence="3" id="KW-1185">Reference proteome</keyword>
<name>A0A3N0CHB0_9ACTN</name>
<dbReference type="GO" id="GO:0016787">
    <property type="term" value="F:hydrolase activity"/>
    <property type="evidence" value="ECO:0007669"/>
    <property type="project" value="UniProtKB-KW"/>
</dbReference>
<dbReference type="EMBL" id="RJSE01000007">
    <property type="protein sequence ID" value="RNL62835.1"/>
    <property type="molecule type" value="Genomic_DNA"/>
</dbReference>
<evidence type="ECO:0000313" key="2">
    <source>
        <dbReference type="EMBL" id="RNL62835.1"/>
    </source>
</evidence>